<evidence type="ECO:0000256" key="2">
    <source>
        <dbReference type="ARBA" id="ARBA00023315"/>
    </source>
</evidence>
<name>A0ABU2MCD7_9ACTN</name>
<evidence type="ECO:0000313" key="4">
    <source>
        <dbReference type="EMBL" id="MDT0330249.1"/>
    </source>
</evidence>
<feature type="domain" description="N-acetyltransferase" evidence="3">
    <location>
        <begin position="4"/>
        <end position="153"/>
    </location>
</feature>
<proteinExistence type="predicted"/>
<keyword evidence="1 4" id="KW-0808">Transferase</keyword>
<dbReference type="InterPro" id="IPR016181">
    <property type="entry name" value="Acyl_CoA_acyltransferase"/>
</dbReference>
<comment type="caution">
    <text evidence="4">The sequence shown here is derived from an EMBL/GenBank/DDBJ whole genome shotgun (WGS) entry which is preliminary data.</text>
</comment>
<keyword evidence="2 4" id="KW-0012">Acyltransferase</keyword>
<evidence type="ECO:0000259" key="3">
    <source>
        <dbReference type="PROSITE" id="PS51186"/>
    </source>
</evidence>
<evidence type="ECO:0000313" key="5">
    <source>
        <dbReference type="Proteomes" id="UP001183390"/>
    </source>
</evidence>
<dbReference type="EC" id="2.3.1.-" evidence="4"/>
<gene>
    <name evidence="4" type="ORF">RM479_17685</name>
</gene>
<sequence>MDRHTIVEGTEADHPACAELWTRAVAHRDGTAPDPVVRARAERRLLHTPRLLLLLRTPALDGYTLTRLPTGGERTAHLTHLAVAPALQGTGWGRRLMDTTLARVAAHADSLTLEVLHANTAGRALYESTGWYPVGESSFPESGIPNIVYRKDL</sequence>
<accession>A0ABU2MCD7</accession>
<dbReference type="InterPro" id="IPR050832">
    <property type="entry name" value="Bact_Acetyltransf"/>
</dbReference>
<reference evidence="5" key="1">
    <citation type="submission" date="2023-07" db="EMBL/GenBank/DDBJ databases">
        <title>30 novel species of actinomycetes from the DSMZ collection.</title>
        <authorList>
            <person name="Nouioui I."/>
        </authorList>
    </citation>
    <scope>NUCLEOTIDE SEQUENCE [LARGE SCALE GENOMIC DNA]</scope>
    <source>
        <strain evidence="5">DSM 44743</strain>
    </source>
</reference>
<evidence type="ECO:0000256" key="1">
    <source>
        <dbReference type="ARBA" id="ARBA00022679"/>
    </source>
</evidence>
<dbReference type="SUPFAM" id="SSF55729">
    <property type="entry name" value="Acyl-CoA N-acyltransferases (Nat)"/>
    <property type="match status" value="1"/>
</dbReference>
<dbReference type="PANTHER" id="PTHR43877:SF1">
    <property type="entry name" value="ACETYLTRANSFERASE"/>
    <property type="match status" value="1"/>
</dbReference>
<protein>
    <submittedName>
        <fullName evidence="4">N-acetyltransferase</fullName>
        <ecNumber evidence="4">2.3.1.-</ecNumber>
    </submittedName>
</protein>
<dbReference type="PANTHER" id="PTHR43877">
    <property type="entry name" value="AMINOALKYLPHOSPHONATE N-ACETYLTRANSFERASE-RELATED-RELATED"/>
    <property type="match status" value="1"/>
</dbReference>
<organism evidence="4 5">
    <name type="scientific">Nocardiopsis lambiniae</name>
    <dbReference type="NCBI Taxonomy" id="3075539"/>
    <lineage>
        <taxon>Bacteria</taxon>
        <taxon>Bacillati</taxon>
        <taxon>Actinomycetota</taxon>
        <taxon>Actinomycetes</taxon>
        <taxon>Streptosporangiales</taxon>
        <taxon>Nocardiopsidaceae</taxon>
        <taxon>Nocardiopsis</taxon>
    </lineage>
</organism>
<dbReference type="CDD" id="cd04301">
    <property type="entry name" value="NAT_SF"/>
    <property type="match status" value="1"/>
</dbReference>
<dbReference type="GO" id="GO:0016746">
    <property type="term" value="F:acyltransferase activity"/>
    <property type="evidence" value="ECO:0007669"/>
    <property type="project" value="UniProtKB-KW"/>
</dbReference>
<dbReference type="PROSITE" id="PS51186">
    <property type="entry name" value="GNAT"/>
    <property type="match status" value="1"/>
</dbReference>
<dbReference type="RefSeq" id="WP_311512821.1">
    <property type="nucleotide sequence ID" value="NZ_JAVREP010000011.1"/>
</dbReference>
<dbReference type="EMBL" id="JAVREP010000011">
    <property type="protein sequence ID" value="MDT0330249.1"/>
    <property type="molecule type" value="Genomic_DNA"/>
</dbReference>
<dbReference type="Gene3D" id="3.40.630.30">
    <property type="match status" value="1"/>
</dbReference>
<dbReference type="Pfam" id="PF13673">
    <property type="entry name" value="Acetyltransf_10"/>
    <property type="match status" value="1"/>
</dbReference>
<keyword evidence="5" id="KW-1185">Reference proteome</keyword>
<dbReference type="InterPro" id="IPR000182">
    <property type="entry name" value="GNAT_dom"/>
</dbReference>
<dbReference type="Proteomes" id="UP001183390">
    <property type="component" value="Unassembled WGS sequence"/>
</dbReference>